<dbReference type="Proteomes" id="UP000645257">
    <property type="component" value="Unassembled WGS sequence"/>
</dbReference>
<dbReference type="AlphaFoldDB" id="A0A918P5I0"/>
<evidence type="ECO:0000313" key="3">
    <source>
        <dbReference type="EMBL" id="GGY21903.1"/>
    </source>
</evidence>
<dbReference type="SUPFAM" id="SSF54285">
    <property type="entry name" value="MoaD/ThiS"/>
    <property type="match status" value="1"/>
</dbReference>
<dbReference type="NCBIfam" id="NF002490">
    <property type="entry name" value="PRK01777.1"/>
    <property type="match status" value="1"/>
</dbReference>
<comment type="similarity">
    <text evidence="1 2">Belongs to the UPF0125 (RnfH) family.</text>
</comment>
<reference evidence="3" key="2">
    <citation type="submission" date="2020-09" db="EMBL/GenBank/DDBJ databases">
        <authorList>
            <person name="Sun Q."/>
            <person name="Kim S."/>
        </authorList>
    </citation>
    <scope>NUCLEOTIDE SEQUENCE</scope>
    <source>
        <strain evidence="3">KCTC 32182</strain>
    </source>
</reference>
<dbReference type="HAMAP" id="MF_00460">
    <property type="entry name" value="UPF0125_RnfH"/>
    <property type="match status" value="1"/>
</dbReference>
<accession>A0A918P5I0</accession>
<dbReference type="InterPro" id="IPR037021">
    <property type="entry name" value="RnfH_sf"/>
</dbReference>
<reference evidence="3" key="1">
    <citation type="journal article" date="2014" name="Int. J. Syst. Evol. Microbiol.">
        <title>Complete genome sequence of Corynebacterium casei LMG S-19264T (=DSM 44701T), isolated from a smear-ripened cheese.</title>
        <authorList>
            <consortium name="US DOE Joint Genome Institute (JGI-PGF)"/>
            <person name="Walter F."/>
            <person name="Albersmeier A."/>
            <person name="Kalinowski J."/>
            <person name="Ruckert C."/>
        </authorList>
    </citation>
    <scope>NUCLEOTIDE SEQUENCE</scope>
    <source>
        <strain evidence="3">KCTC 32182</strain>
    </source>
</reference>
<dbReference type="Pfam" id="PF03658">
    <property type="entry name" value="Ub-RnfH"/>
    <property type="match status" value="1"/>
</dbReference>
<keyword evidence="4" id="KW-1185">Reference proteome</keyword>
<gene>
    <name evidence="3" type="ORF">GCM10011289_27070</name>
</gene>
<dbReference type="PANTHER" id="PTHR37483:SF1">
    <property type="entry name" value="UPF0125 PROTEIN RATB"/>
    <property type="match status" value="1"/>
</dbReference>
<dbReference type="PANTHER" id="PTHR37483">
    <property type="entry name" value="UPF0125 PROTEIN RATB"/>
    <property type="match status" value="1"/>
</dbReference>
<dbReference type="EMBL" id="BMYX01000016">
    <property type="protein sequence ID" value="GGY21903.1"/>
    <property type="molecule type" value="Genomic_DNA"/>
</dbReference>
<dbReference type="InterPro" id="IPR005346">
    <property type="entry name" value="RnfH"/>
</dbReference>
<evidence type="ECO:0000313" key="4">
    <source>
        <dbReference type="Proteomes" id="UP000645257"/>
    </source>
</evidence>
<evidence type="ECO:0000256" key="2">
    <source>
        <dbReference type="HAMAP-Rule" id="MF_00460"/>
    </source>
</evidence>
<protein>
    <recommendedName>
        <fullName evidence="2">UPF0125 protein GCM10011289_27070</fullName>
    </recommendedName>
</protein>
<proteinExistence type="inferred from homology"/>
<comment type="caution">
    <text evidence="3">The sequence shown here is derived from an EMBL/GenBank/DDBJ whole genome shotgun (WGS) entry which is preliminary data.</text>
</comment>
<dbReference type="InterPro" id="IPR016155">
    <property type="entry name" value="Mopterin_synth/thiamin_S_b"/>
</dbReference>
<organism evidence="3 4">
    <name type="scientific">Paludibacterium paludis</name>
    <dbReference type="NCBI Taxonomy" id="1225769"/>
    <lineage>
        <taxon>Bacteria</taxon>
        <taxon>Pseudomonadati</taxon>
        <taxon>Pseudomonadota</taxon>
        <taxon>Betaproteobacteria</taxon>
        <taxon>Neisseriales</taxon>
        <taxon>Chromobacteriaceae</taxon>
        <taxon>Paludibacterium</taxon>
    </lineage>
</organism>
<sequence length="104" mass="11195">MAMTETVRVEVALATPERQALIALEVPAGTTAAEAVALSGIAARFPSLDVAAMPLGIFGKTVPGSRVLIERDRVELYRPLIADPKTVRRDRVEAERAAKRKKTA</sequence>
<evidence type="ECO:0000256" key="1">
    <source>
        <dbReference type="ARBA" id="ARBA00010645"/>
    </source>
</evidence>
<name>A0A918P5I0_9NEIS</name>
<dbReference type="Gene3D" id="3.10.20.280">
    <property type="entry name" value="RnfH-like"/>
    <property type="match status" value="1"/>
</dbReference>